<keyword evidence="3 7" id="KW-0049">Antioxidant</keyword>
<evidence type="ECO:0000256" key="4">
    <source>
        <dbReference type="ARBA" id="ARBA00023002"/>
    </source>
</evidence>
<keyword evidence="4 7" id="KW-0560">Oxidoreductase</keyword>
<dbReference type="Gene3D" id="3.40.30.10">
    <property type="entry name" value="Glutaredoxin"/>
    <property type="match status" value="1"/>
</dbReference>
<dbReference type="GO" id="GO:0045454">
    <property type="term" value="P:cell redox homeostasis"/>
    <property type="evidence" value="ECO:0007669"/>
    <property type="project" value="TreeGrafter"/>
</dbReference>
<dbReference type="SUPFAM" id="SSF52833">
    <property type="entry name" value="Thioredoxin-like"/>
    <property type="match status" value="1"/>
</dbReference>
<dbReference type="PANTHER" id="PTHR10430">
    <property type="entry name" value="PEROXIREDOXIN"/>
    <property type="match status" value="1"/>
</dbReference>
<keyword evidence="5 7" id="KW-0676">Redox-active center</keyword>
<dbReference type="EMBL" id="MU839011">
    <property type="protein sequence ID" value="KAK1766465.1"/>
    <property type="molecule type" value="Genomic_DNA"/>
</dbReference>
<dbReference type="FunFam" id="3.40.30.10:FF:000159">
    <property type="entry name" value="Peroxiredoxin"/>
    <property type="match status" value="1"/>
</dbReference>
<feature type="active site" description="Cysteine sulfenic acid (-SOH) intermediate" evidence="6">
    <location>
        <position position="84"/>
    </location>
</feature>
<dbReference type="PANTHER" id="PTHR10430:SF39">
    <property type="entry name" value="PEROXISOMAL MEMBRANE ASSOCIATED PROTEIN 20"/>
    <property type="match status" value="1"/>
</dbReference>
<dbReference type="GO" id="GO:0008379">
    <property type="term" value="F:thioredoxin peroxidase activity"/>
    <property type="evidence" value="ECO:0007669"/>
    <property type="project" value="InterPro"/>
</dbReference>
<dbReference type="PROSITE" id="PS51352">
    <property type="entry name" value="THIOREDOXIN_2"/>
    <property type="match status" value="1"/>
</dbReference>
<dbReference type="GO" id="GO:0042744">
    <property type="term" value="P:hydrogen peroxide catabolic process"/>
    <property type="evidence" value="ECO:0007669"/>
    <property type="project" value="TreeGrafter"/>
</dbReference>
<reference evidence="9" key="1">
    <citation type="submission" date="2023-06" db="EMBL/GenBank/DDBJ databases">
        <title>Genome-scale phylogeny and comparative genomics of the fungal order Sordariales.</title>
        <authorList>
            <consortium name="Lawrence Berkeley National Laboratory"/>
            <person name="Hensen N."/>
            <person name="Bonometti L."/>
            <person name="Westerberg I."/>
            <person name="Brannstrom I.O."/>
            <person name="Guillou S."/>
            <person name="Cros-Aarteil S."/>
            <person name="Calhoun S."/>
            <person name="Haridas S."/>
            <person name="Kuo A."/>
            <person name="Mondo S."/>
            <person name="Pangilinan J."/>
            <person name="Riley R."/>
            <person name="Labutti K."/>
            <person name="Andreopoulos B."/>
            <person name="Lipzen A."/>
            <person name="Chen C."/>
            <person name="Yanf M."/>
            <person name="Daum C."/>
            <person name="Ng V."/>
            <person name="Clum A."/>
            <person name="Steindorff A."/>
            <person name="Ohm R."/>
            <person name="Martin F."/>
            <person name="Silar P."/>
            <person name="Natvig D."/>
            <person name="Lalanne C."/>
            <person name="Gautier V."/>
            <person name="Ament-Velasquez S.L."/>
            <person name="Kruys A."/>
            <person name="Hutchinson M.I."/>
            <person name="Powell A.J."/>
            <person name="Barry K."/>
            <person name="Miller A.N."/>
            <person name="Grigoriev I.V."/>
            <person name="Debuchy R."/>
            <person name="Gladieux P."/>
            <person name="Thoren M.H."/>
            <person name="Johannesson H."/>
        </authorList>
    </citation>
    <scope>NUCLEOTIDE SEQUENCE</scope>
    <source>
        <strain evidence="9">8032-3</strain>
    </source>
</reference>
<gene>
    <name evidence="9" type="ORF">QBC33DRAFT_541146</name>
</gene>
<dbReference type="InterPro" id="IPR013740">
    <property type="entry name" value="Redoxin"/>
</dbReference>
<dbReference type="Pfam" id="PF08534">
    <property type="entry name" value="Redoxin"/>
    <property type="match status" value="1"/>
</dbReference>
<protein>
    <submittedName>
        <fullName evidence="9">Peroxiredoxin-5, mitochondrial</fullName>
    </submittedName>
</protein>
<feature type="domain" description="Thioredoxin" evidence="8">
    <location>
        <begin position="38"/>
        <end position="197"/>
    </location>
</feature>
<organism evidence="9 10">
    <name type="scientific">Phialemonium atrogriseum</name>
    <dbReference type="NCBI Taxonomy" id="1093897"/>
    <lineage>
        <taxon>Eukaryota</taxon>
        <taxon>Fungi</taxon>
        <taxon>Dikarya</taxon>
        <taxon>Ascomycota</taxon>
        <taxon>Pezizomycotina</taxon>
        <taxon>Sordariomycetes</taxon>
        <taxon>Sordariomycetidae</taxon>
        <taxon>Cephalothecales</taxon>
        <taxon>Cephalothecaceae</taxon>
        <taxon>Phialemonium</taxon>
    </lineage>
</organism>
<sequence length="202" mass="21225">MATRAPLRPLSAAFRSAVRTPHHAAAARGFRTTAAVPIRVGDRLPDLDVLMEATPGNRVNLAEEAGRTSDAVIIGVPAAFSGVCSAKHIPSYIRHPALKDFGLVAVVSVNDVFVMKAWGETLDPASETGIRFLADPSGAFTKALDLAFDGAAIFGGDRSKRYAIVLRDGKIESIAVEPDNTGTSVSMADQVLGAAKKADWNA</sequence>
<evidence type="ECO:0000313" key="9">
    <source>
        <dbReference type="EMBL" id="KAK1766465.1"/>
    </source>
</evidence>
<comment type="function">
    <text evidence="7">Thiol-specific peroxidase that catalyzes the reduction of hydrogen peroxide and organic hydroperoxides to water and alcohols, respectively. Plays a role in cell protection against oxidative stress by detoxifying peroxides.</text>
</comment>
<dbReference type="InterPro" id="IPR037944">
    <property type="entry name" value="PRX5-like"/>
</dbReference>
<dbReference type="CDD" id="cd03013">
    <property type="entry name" value="PRX5_like"/>
    <property type="match status" value="1"/>
</dbReference>
<dbReference type="GO" id="GO:0005777">
    <property type="term" value="C:peroxisome"/>
    <property type="evidence" value="ECO:0007669"/>
    <property type="project" value="TreeGrafter"/>
</dbReference>
<name>A0AAJ0BY57_9PEZI</name>
<dbReference type="AlphaFoldDB" id="A0AAJ0BY57"/>
<evidence type="ECO:0000313" key="10">
    <source>
        <dbReference type="Proteomes" id="UP001244011"/>
    </source>
</evidence>
<comment type="caution">
    <text evidence="9">The sequence shown here is derived from an EMBL/GenBank/DDBJ whole genome shotgun (WGS) entry which is preliminary data.</text>
</comment>
<evidence type="ECO:0000256" key="1">
    <source>
        <dbReference type="ARBA" id="ARBA00010505"/>
    </source>
</evidence>
<evidence type="ECO:0000256" key="7">
    <source>
        <dbReference type="RuleBase" id="RU366011"/>
    </source>
</evidence>
<proteinExistence type="inferred from homology"/>
<dbReference type="RefSeq" id="XP_060282678.1">
    <property type="nucleotide sequence ID" value="XM_060428133.1"/>
</dbReference>
<evidence type="ECO:0000256" key="6">
    <source>
        <dbReference type="PIRSR" id="PIRSR637944-1"/>
    </source>
</evidence>
<evidence type="ECO:0000256" key="2">
    <source>
        <dbReference type="ARBA" id="ARBA00022559"/>
    </source>
</evidence>
<dbReference type="InterPro" id="IPR013766">
    <property type="entry name" value="Thioredoxin_domain"/>
</dbReference>
<dbReference type="GO" id="GO:0005829">
    <property type="term" value="C:cytosol"/>
    <property type="evidence" value="ECO:0007669"/>
    <property type="project" value="TreeGrafter"/>
</dbReference>
<comment type="similarity">
    <text evidence="1 7">Belongs to the peroxiredoxin family. Prx5 subfamily.</text>
</comment>
<dbReference type="InterPro" id="IPR036249">
    <property type="entry name" value="Thioredoxin-like_sf"/>
</dbReference>
<accession>A0AAJ0BY57</accession>
<evidence type="ECO:0000259" key="8">
    <source>
        <dbReference type="PROSITE" id="PS51352"/>
    </source>
</evidence>
<dbReference type="GO" id="GO:0005739">
    <property type="term" value="C:mitochondrion"/>
    <property type="evidence" value="ECO:0007669"/>
    <property type="project" value="TreeGrafter"/>
</dbReference>
<evidence type="ECO:0000256" key="5">
    <source>
        <dbReference type="ARBA" id="ARBA00023284"/>
    </source>
</evidence>
<dbReference type="Proteomes" id="UP001244011">
    <property type="component" value="Unassembled WGS sequence"/>
</dbReference>
<dbReference type="GeneID" id="85311320"/>
<keyword evidence="2 7" id="KW-0575">Peroxidase</keyword>
<evidence type="ECO:0000256" key="3">
    <source>
        <dbReference type="ARBA" id="ARBA00022862"/>
    </source>
</evidence>
<keyword evidence="10" id="KW-1185">Reference proteome</keyword>
<dbReference type="GO" id="GO:0034599">
    <property type="term" value="P:cellular response to oxidative stress"/>
    <property type="evidence" value="ECO:0007669"/>
    <property type="project" value="InterPro"/>
</dbReference>